<dbReference type="EMBL" id="BLPF01000001">
    <property type="protein sequence ID" value="GFJ75871.1"/>
    <property type="molecule type" value="Genomic_DNA"/>
</dbReference>
<feature type="transmembrane region" description="Helical" evidence="7">
    <location>
        <begin position="137"/>
        <end position="160"/>
    </location>
</feature>
<evidence type="ECO:0000256" key="6">
    <source>
        <dbReference type="SAM" id="MobiDB-lite"/>
    </source>
</evidence>
<keyword evidence="2" id="KW-1003">Cell membrane</keyword>
<feature type="transmembrane region" description="Helical" evidence="7">
    <location>
        <begin position="172"/>
        <end position="193"/>
    </location>
</feature>
<dbReference type="Pfam" id="PF03706">
    <property type="entry name" value="LPG_synthase_TM"/>
    <property type="match status" value="1"/>
</dbReference>
<feature type="region of interest" description="Disordered" evidence="6">
    <location>
        <begin position="1"/>
        <end position="21"/>
    </location>
</feature>
<keyword evidence="9" id="KW-1185">Reference proteome</keyword>
<accession>A0A6V8K0J3</accession>
<dbReference type="InterPro" id="IPR022791">
    <property type="entry name" value="L-PG_synthase/AglD"/>
</dbReference>
<evidence type="ECO:0000256" key="7">
    <source>
        <dbReference type="SAM" id="Phobius"/>
    </source>
</evidence>
<keyword evidence="5 7" id="KW-0472">Membrane</keyword>
<evidence type="ECO:0000256" key="3">
    <source>
        <dbReference type="ARBA" id="ARBA00022692"/>
    </source>
</evidence>
<evidence type="ECO:0000313" key="9">
    <source>
        <dbReference type="Proteomes" id="UP000482800"/>
    </source>
</evidence>
<evidence type="ECO:0000256" key="4">
    <source>
        <dbReference type="ARBA" id="ARBA00022989"/>
    </source>
</evidence>
<evidence type="ECO:0000256" key="5">
    <source>
        <dbReference type="ARBA" id="ARBA00023136"/>
    </source>
</evidence>
<keyword evidence="4 7" id="KW-1133">Transmembrane helix</keyword>
<comment type="subcellular location">
    <subcellularLocation>
        <location evidence="1">Cell membrane</location>
        <topology evidence="1">Multi-pass membrane protein</topology>
    </subcellularLocation>
</comment>
<sequence>MTVRDDTTESPAVPAPPAPPTRRARARRWIRAGVLVVMVVSAVTVLAANREAVLDALTEISPGYVAAALPGAIAAMLAALIVWRSLLADLGSPIAWRDAARVFYLSQLGKYVPGTVWSMVAQVELSRDLRIPRRTSLAVGVLAIAVSVTVGLTVGSAILLVAAPGVAEHFRYFLFAVPLLLTVLHPAVLTRLLNLAYRLLRRQPLPKAPSWGGMLRAAGAQLLVWMCLGLHIWPFLVGIGADPLESLPVAIGGYALAYSLGQLAVGLPAGAGVREAALVLAFAPLLPGGAAAALVVALISRVTLIVVDVLMAGLQRLIARRAPATPPPAEEPEAA</sequence>
<dbReference type="AlphaFoldDB" id="A0A6V8K0J3"/>
<dbReference type="Proteomes" id="UP000482800">
    <property type="component" value="Unassembled WGS sequence"/>
</dbReference>
<evidence type="ECO:0000256" key="1">
    <source>
        <dbReference type="ARBA" id="ARBA00004651"/>
    </source>
</evidence>
<protein>
    <submittedName>
        <fullName evidence="8">Membrane protein</fullName>
    </submittedName>
</protein>
<reference evidence="8 9" key="2">
    <citation type="submission" date="2020-03" db="EMBL/GenBank/DDBJ databases">
        <authorList>
            <person name="Ichikawa N."/>
            <person name="Kimura A."/>
            <person name="Kitahashi Y."/>
            <person name="Uohara A."/>
        </authorList>
    </citation>
    <scope>NUCLEOTIDE SEQUENCE [LARGE SCALE GENOMIC DNA]</scope>
    <source>
        <strain evidence="8 9">NBRC 108639</strain>
    </source>
</reference>
<evidence type="ECO:0000256" key="2">
    <source>
        <dbReference type="ARBA" id="ARBA00022475"/>
    </source>
</evidence>
<keyword evidence="3 7" id="KW-0812">Transmembrane</keyword>
<comment type="caution">
    <text evidence="8">The sequence shown here is derived from an EMBL/GenBank/DDBJ whole genome shotgun (WGS) entry which is preliminary data.</text>
</comment>
<feature type="transmembrane region" description="Helical" evidence="7">
    <location>
        <begin position="214"/>
        <end position="236"/>
    </location>
</feature>
<reference evidence="8 9" key="1">
    <citation type="submission" date="2020-03" db="EMBL/GenBank/DDBJ databases">
        <title>Whole genome shotgun sequence of Phytohabitans houttuyneae NBRC 108639.</title>
        <authorList>
            <person name="Komaki H."/>
            <person name="Tamura T."/>
        </authorList>
    </citation>
    <scope>NUCLEOTIDE SEQUENCE [LARGE SCALE GENOMIC DNA]</scope>
    <source>
        <strain evidence="8 9">NBRC 108639</strain>
    </source>
</reference>
<feature type="transmembrane region" description="Helical" evidence="7">
    <location>
        <begin position="29"/>
        <end position="48"/>
    </location>
</feature>
<evidence type="ECO:0000313" key="8">
    <source>
        <dbReference type="EMBL" id="GFJ75871.1"/>
    </source>
</evidence>
<feature type="transmembrane region" description="Helical" evidence="7">
    <location>
        <begin position="60"/>
        <end position="83"/>
    </location>
</feature>
<gene>
    <name evidence="8" type="ORF">Phou_000510</name>
</gene>
<name>A0A6V8K0J3_9ACTN</name>
<organism evidence="8 9">
    <name type="scientific">Phytohabitans houttuyneae</name>
    <dbReference type="NCBI Taxonomy" id="1076126"/>
    <lineage>
        <taxon>Bacteria</taxon>
        <taxon>Bacillati</taxon>
        <taxon>Actinomycetota</taxon>
        <taxon>Actinomycetes</taxon>
        <taxon>Micromonosporales</taxon>
        <taxon>Micromonosporaceae</taxon>
    </lineage>
</organism>
<proteinExistence type="predicted"/>
<dbReference type="GO" id="GO:0005886">
    <property type="term" value="C:plasma membrane"/>
    <property type="evidence" value="ECO:0007669"/>
    <property type="project" value="UniProtKB-SubCell"/>
</dbReference>